<organism evidence="1 2">
    <name type="scientific">Corchorus olitorius</name>
    <dbReference type="NCBI Taxonomy" id="93759"/>
    <lineage>
        <taxon>Eukaryota</taxon>
        <taxon>Viridiplantae</taxon>
        <taxon>Streptophyta</taxon>
        <taxon>Embryophyta</taxon>
        <taxon>Tracheophyta</taxon>
        <taxon>Spermatophyta</taxon>
        <taxon>Magnoliopsida</taxon>
        <taxon>eudicotyledons</taxon>
        <taxon>Gunneridae</taxon>
        <taxon>Pentapetalae</taxon>
        <taxon>rosids</taxon>
        <taxon>malvids</taxon>
        <taxon>Malvales</taxon>
        <taxon>Malvaceae</taxon>
        <taxon>Grewioideae</taxon>
        <taxon>Apeibeae</taxon>
        <taxon>Corchorus</taxon>
    </lineage>
</organism>
<reference evidence="2" key="1">
    <citation type="submission" date="2013-09" db="EMBL/GenBank/DDBJ databases">
        <title>Corchorus olitorius genome sequencing.</title>
        <authorList>
            <person name="Alam M."/>
            <person name="Haque M.S."/>
            <person name="Islam M.S."/>
            <person name="Emdad E.M."/>
            <person name="Islam M.M."/>
            <person name="Ahmed B."/>
            <person name="Halim A."/>
            <person name="Hossen Q.M.M."/>
            <person name="Hossain M.Z."/>
            <person name="Ahmed R."/>
            <person name="Khan M.M."/>
            <person name="Islam R."/>
            <person name="Rashid M.M."/>
            <person name="Khan S.A."/>
            <person name="Rahman M.S."/>
            <person name="Alam M."/>
            <person name="Yahiya A.S."/>
            <person name="Khan M.S."/>
            <person name="Azam M.S."/>
            <person name="Haque T."/>
            <person name="Lashkar M.Z.H."/>
            <person name="Akhand A.I."/>
            <person name="Morshed G."/>
            <person name="Roy S."/>
            <person name="Uddin K.S."/>
            <person name="Rabeya T."/>
            <person name="Hossain A.S."/>
            <person name="Chowdhury A."/>
            <person name="Snigdha A.R."/>
            <person name="Mortoza M.S."/>
            <person name="Matin S.A."/>
            <person name="Hoque S.M.E."/>
            <person name="Islam M.K."/>
            <person name="Roy D.K."/>
            <person name="Haider R."/>
            <person name="Moosa M.M."/>
            <person name="Elias S.M."/>
            <person name="Hasan A.M."/>
            <person name="Jahan S."/>
            <person name="Shafiuddin M."/>
            <person name="Mahmood N."/>
            <person name="Shommy N.S."/>
        </authorList>
    </citation>
    <scope>NUCLEOTIDE SEQUENCE [LARGE SCALE GENOMIC DNA]</scope>
    <source>
        <strain evidence="2">cv. O-4</strain>
    </source>
</reference>
<evidence type="ECO:0000313" key="2">
    <source>
        <dbReference type="Proteomes" id="UP000187203"/>
    </source>
</evidence>
<proteinExistence type="predicted"/>
<comment type="caution">
    <text evidence="1">The sequence shown here is derived from an EMBL/GenBank/DDBJ whole genome shotgun (WGS) entry which is preliminary data.</text>
</comment>
<dbReference type="EMBL" id="AWUE01018676">
    <property type="protein sequence ID" value="OMO78986.1"/>
    <property type="molecule type" value="Genomic_DNA"/>
</dbReference>
<evidence type="ECO:0000313" key="1">
    <source>
        <dbReference type="EMBL" id="OMO78986.1"/>
    </source>
</evidence>
<dbReference type="Proteomes" id="UP000187203">
    <property type="component" value="Unassembled WGS sequence"/>
</dbReference>
<protein>
    <submittedName>
        <fullName evidence="1">Uncharacterized protein</fullName>
    </submittedName>
</protein>
<sequence>MFESIKESPRITIEHQNFFYWKDCKDYKLTGEMTSQPTCWGGTNVRVEDTTTGHYPTFSDTAFSAIVGSPVYNSSGISEEDLSPKVGLRSLNMSRYVQLLYPIANFFELGTTPEKANSKVKDLIVANSLARKVELFIMTDSRPRNATPLADSLSKKAEVKAL</sequence>
<gene>
    <name evidence="1" type="ORF">COLO4_24596</name>
</gene>
<keyword evidence="2" id="KW-1185">Reference proteome</keyword>
<dbReference type="AlphaFoldDB" id="A0A1R3I8R0"/>
<name>A0A1R3I8R0_9ROSI</name>
<accession>A0A1R3I8R0</accession>